<evidence type="ECO:0000259" key="2">
    <source>
        <dbReference type="Pfam" id="PF00117"/>
    </source>
</evidence>
<dbReference type="PRINTS" id="PR00096">
    <property type="entry name" value="GATASE"/>
</dbReference>
<evidence type="ECO:0000313" key="4">
    <source>
        <dbReference type="Proteomes" id="UP000183028"/>
    </source>
</evidence>
<dbReference type="InterPro" id="IPR017926">
    <property type="entry name" value="GATASE"/>
</dbReference>
<dbReference type="FunFam" id="3.40.50.880:FF:000003">
    <property type="entry name" value="Anthranilate synthase component II"/>
    <property type="match status" value="1"/>
</dbReference>
<dbReference type="OrthoDB" id="9804328at2"/>
<dbReference type="InterPro" id="IPR006221">
    <property type="entry name" value="TrpG/PapA_dom"/>
</dbReference>
<dbReference type="Gene3D" id="3.40.50.880">
    <property type="match status" value="1"/>
</dbReference>
<dbReference type="PRINTS" id="PR00097">
    <property type="entry name" value="ANTSNTHASEII"/>
</dbReference>
<feature type="domain" description="Glutamine amidotransferase" evidence="2">
    <location>
        <begin position="3"/>
        <end position="187"/>
    </location>
</feature>
<evidence type="ECO:0000256" key="1">
    <source>
        <dbReference type="ARBA" id="ARBA00022962"/>
    </source>
</evidence>
<dbReference type="RefSeq" id="WP_074732551.1">
    <property type="nucleotide sequence ID" value="NZ_FNYK01000054.1"/>
</dbReference>
<dbReference type="Pfam" id="PF00117">
    <property type="entry name" value="GATase"/>
    <property type="match status" value="1"/>
</dbReference>
<dbReference type="EMBL" id="FNYK01000054">
    <property type="protein sequence ID" value="SEJ08560.1"/>
    <property type="molecule type" value="Genomic_DNA"/>
</dbReference>
<organism evidence="3 4">
    <name type="scientific">Sharpea azabuensis</name>
    <dbReference type="NCBI Taxonomy" id="322505"/>
    <lineage>
        <taxon>Bacteria</taxon>
        <taxon>Bacillati</taxon>
        <taxon>Bacillota</taxon>
        <taxon>Erysipelotrichia</taxon>
        <taxon>Erysipelotrichales</taxon>
        <taxon>Coprobacillaceae</taxon>
        <taxon>Sharpea</taxon>
    </lineage>
</organism>
<dbReference type="GO" id="GO:0005829">
    <property type="term" value="C:cytosol"/>
    <property type="evidence" value="ECO:0007669"/>
    <property type="project" value="TreeGrafter"/>
</dbReference>
<sequence>MIVLIDNYDSFTYNLYQLIGQFEQDIIVLRNDEKSVEEIKAMKPRAIIISPGPGRPKDAGICEELIQKCQKEIPVLGICLGHQAIIESFGGTVDYAPKLMHGKSSTVTIDTTSPIFQGVSERTVVGRYHSLAGSENNWPDVLQIIGRSDDGAIMAIKHQDYPIYGLQFHPESILTSEGEKIIKNFLKETSYD</sequence>
<dbReference type="SUPFAM" id="SSF52317">
    <property type="entry name" value="Class I glutamine amidotransferase-like"/>
    <property type="match status" value="1"/>
</dbReference>
<dbReference type="eggNOG" id="COG0512">
    <property type="taxonomic scope" value="Bacteria"/>
</dbReference>
<dbReference type="GO" id="GO:0000162">
    <property type="term" value="P:L-tryptophan biosynthetic process"/>
    <property type="evidence" value="ECO:0007669"/>
    <property type="project" value="TreeGrafter"/>
</dbReference>
<dbReference type="STRING" id="322505.SAMN04487836_12315"/>
<reference evidence="4" key="1">
    <citation type="submission" date="2016-10" db="EMBL/GenBank/DDBJ databases">
        <authorList>
            <person name="Varghese N."/>
        </authorList>
    </citation>
    <scope>NUCLEOTIDE SEQUENCE [LARGE SCALE GENOMIC DNA]</scope>
    <source>
        <strain evidence="4">DSM 20406</strain>
    </source>
</reference>
<proteinExistence type="predicted"/>
<dbReference type="Proteomes" id="UP000183028">
    <property type="component" value="Unassembled WGS sequence"/>
</dbReference>
<accession>A0A1H6W6X6</accession>
<dbReference type="CDD" id="cd01743">
    <property type="entry name" value="GATase1_Anthranilate_Synthase"/>
    <property type="match status" value="1"/>
</dbReference>
<keyword evidence="4" id="KW-1185">Reference proteome</keyword>
<dbReference type="InterPro" id="IPR050472">
    <property type="entry name" value="Anth_synth/Amidotransfase"/>
</dbReference>
<dbReference type="NCBIfam" id="TIGR00566">
    <property type="entry name" value="trpG_papA"/>
    <property type="match status" value="1"/>
</dbReference>
<keyword evidence="1" id="KW-0315">Glutamine amidotransferase</keyword>
<gene>
    <name evidence="3" type="ORF">SAMN04487834_10548</name>
</gene>
<dbReference type="PRINTS" id="PR00099">
    <property type="entry name" value="CPSGATASE"/>
</dbReference>
<dbReference type="InterPro" id="IPR029062">
    <property type="entry name" value="Class_I_gatase-like"/>
</dbReference>
<protein>
    <submittedName>
        <fullName evidence="3">Anthranilate synthase component 2</fullName>
    </submittedName>
</protein>
<dbReference type="PANTHER" id="PTHR43418:SF4">
    <property type="entry name" value="MULTIFUNCTIONAL TRYPTOPHAN BIOSYNTHESIS PROTEIN"/>
    <property type="match status" value="1"/>
</dbReference>
<dbReference type="PANTHER" id="PTHR43418">
    <property type="entry name" value="MULTIFUNCTIONAL TRYPTOPHAN BIOSYNTHESIS PROTEIN-RELATED"/>
    <property type="match status" value="1"/>
</dbReference>
<evidence type="ECO:0000313" key="3">
    <source>
        <dbReference type="EMBL" id="SEJ08560.1"/>
    </source>
</evidence>
<dbReference type="PROSITE" id="PS51273">
    <property type="entry name" value="GATASE_TYPE_1"/>
    <property type="match status" value="1"/>
</dbReference>
<name>A0A1H6W6X6_9FIRM</name>
<dbReference type="GO" id="GO:0004049">
    <property type="term" value="F:anthranilate synthase activity"/>
    <property type="evidence" value="ECO:0007669"/>
    <property type="project" value="TreeGrafter"/>
</dbReference>
<dbReference type="AlphaFoldDB" id="A0A1H6W6X6"/>